<feature type="domain" description="Alanine racemase N-terminal" evidence="5">
    <location>
        <begin position="8"/>
        <end position="229"/>
    </location>
</feature>
<dbReference type="NCBIfam" id="TIGR00044">
    <property type="entry name" value="YggS family pyridoxal phosphate-dependent enzyme"/>
    <property type="match status" value="1"/>
</dbReference>
<dbReference type="AlphaFoldDB" id="C0QER6"/>
<dbReference type="EMBL" id="CP001087">
    <property type="protein sequence ID" value="ACN15408.1"/>
    <property type="molecule type" value="Genomic_DNA"/>
</dbReference>
<comment type="function">
    <text evidence="2">Pyridoxal 5'-phosphate (PLP)-binding protein, which is involved in PLP homeostasis.</text>
</comment>
<evidence type="ECO:0000256" key="2">
    <source>
        <dbReference type="HAMAP-Rule" id="MF_02087"/>
    </source>
</evidence>
<dbReference type="OrthoDB" id="9804072at2"/>
<dbReference type="HAMAP" id="MF_02087">
    <property type="entry name" value="PLP_homeostasis"/>
    <property type="match status" value="1"/>
</dbReference>
<evidence type="ECO:0000259" key="5">
    <source>
        <dbReference type="Pfam" id="PF01168"/>
    </source>
</evidence>
<dbReference type="CDD" id="cd00635">
    <property type="entry name" value="PLPDE_III_YBL036c_like"/>
    <property type="match status" value="1"/>
</dbReference>
<evidence type="ECO:0000256" key="1">
    <source>
        <dbReference type="ARBA" id="ARBA00022898"/>
    </source>
</evidence>
<keyword evidence="1 2" id="KW-0663">Pyridoxal phosphate</keyword>
<dbReference type="PANTHER" id="PTHR10146">
    <property type="entry name" value="PROLINE SYNTHETASE CO-TRANSCRIBED BACTERIAL HOMOLOG PROTEIN"/>
    <property type="match status" value="1"/>
</dbReference>
<dbReference type="Gene3D" id="3.20.20.10">
    <property type="entry name" value="Alanine racemase"/>
    <property type="match status" value="1"/>
</dbReference>
<keyword evidence="7" id="KW-1185">Reference proteome</keyword>
<name>C0QER6_DESAH</name>
<dbReference type="GO" id="GO:0030170">
    <property type="term" value="F:pyridoxal phosphate binding"/>
    <property type="evidence" value="ECO:0007669"/>
    <property type="project" value="UniProtKB-UniRule"/>
</dbReference>
<dbReference type="InterPro" id="IPR001608">
    <property type="entry name" value="Ala_racemase_N"/>
</dbReference>
<reference evidence="6 7" key="1">
    <citation type="journal article" date="2009" name="Environ. Microbiol.">
        <title>Genome sequence of Desulfobacterium autotrophicum HRM2, a marine sulfate reducer oxidizing organic carbon completely to carbon dioxide.</title>
        <authorList>
            <person name="Strittmatter A.W."/>
            <person name="Liesegang H."/>
            <person name="Rabus R."/>
            <person name="Decker I."/>
            <person name="Amann J."/>
            <person name="Andres S."/>
            <person name="Henne A."/>
            <person name="Fricke W.F."/>
            <person name="Martinez-Arias R."/>
            <person name="Bartels D."/>
            <person name="Goesmann A."/>
            <person name="Krause L."/>
            <person name="Puehler A."/>
            <person name="Klenk H.P."/>
            <person name="Richter M."/>
            <person name="Schuler M."/>
            <person name="Gloeckner F.O."/>
            <person name="Meyerdierks A."/>
            <person name="Gottschalk G."/>
            <person name="Amann R."/>
        </authorList>
    </citation>
    <scope>NUCLEOTIDE SEQUENCE [LARGE SCALE GENOMIC DNA]</scope>
    <source>
        <strain evidence="7">ATCC 43914 / DSM 3382 / HRM2</strain>
    </source>
</reference>
<evidence type="ECO:0000313" key="6">
    <source>
        <dbReference type="EMBL" id="ACN15408.1"/>
    </source>
</evidence>
<dbReference type="InterPro" id="IPR011078">
    <property type="entry name" value="PyrdxlP_homeostasis"/>
</dbReference>
<accession>C0QER6</accession>
<dbReference type="SUPFAM" id="SSF51419">
    <property type="entry name" value="PLP-binding barrel"/>
    <property type="match status" value="1"/>
</dbReference>
<comment type="similarity">
    <text evidence="2 4">Belongs to the pyridoxal phosphate-binding protein YggS/PROSC family.</text>
</comment>
<gene>
    <name evidence="6" type="ordered locus">HRM2_23130</name>
</gene>
<dbReference type="HOGENOM" id="CLU_059988_1_0_7"/>
<organism evidence="6 7">
    <name type="scientific">Desulforapulum autotrophicum (strain ATCC 43914 / DSM 3382 / VKM B-1955 / HRM2)</name>
    <name type="common">Desulfobacterium autotrophicum</name>
    <dbReference type="NCBI Taxonomy" id="177437"/>
    <lineage>
        <taxon>Bacteria</taxon>
        <taxon>Pseudomonadati</taxon>
        <taxon>Thermodesulfobacteriota</taxon>
        <taxon>Desulfobacteria</taxon>
        <taxon>Desulfobacterales</taxon>
        <taxon>Desulfobacteraceae</taxon>
        <taxon>Desulforapulum</taxon>
    </lineage>
</organism>
<dbReference type="PIRSF" id="PIRSF004848">
    <property type="entry name" value="YBL036c_PLPDEIII"/>
    <property type="match status" value="1"/>
</dbReference>
<dbReference type="Pfam" id="PF01168">
    <property type="entry name" value="Ala_racemase_N"/>
    <property type="match status" value="1"/>
</dbReference>
<sequence length="230" mass="25270">MNEITNRLKAIRNAIKDAAQSAGRNPDEILLVGVSKRQSAAKAMAAVHAGVTILGENYIQEAVEKIETLKDLEASWHFIGHLQTNKARFAVQHFDLIHTVDSIKLAREIDKQAQKIKKIQKILIQINISQESSKSGARADDALALVRGVSLLKNVAITGLMGMPPFFDDPEQARPFFRELAQIRSKIEDAKIPNVLMDHLSMGMSGDFKAAIEEGSTMVRIGTAIFGARS</sequence>
<protein>
    <recommendedName>
        <fullName evidence="2">Pyridoxal phosphate homeostasis protein</fullName>
        <shortName evidence="2">PLP homeostasis protein</shortName>
    </recommendedName>
</protein>
<feature type="modified residue" description="N6-(pyridoxal phosphate)lysine" evidence="2 3">
    <location>
        <position position="36"/>
    </location>
</feature>
<dbReference type="FunFam" id="3.20.20.10:FF:000018">
    <property type="entry name" value="Pyridoxal phosphate homeostasis protein"/>
    <property type="match status" value="1"/>
</dbReference>
<dbReference type="InterPro" id="IPR029066">
    <property type="entry name" value="PLP-binding_barrel"/>
</dbReference>
<comment type="cofactor">
    <cofactor evidence="3">
        <name>pyridoxal 5'-phosphate</name>
        <dbReference type="ChEBI" id="CHEBI:597326"/>
    </cofactor>
</comment>
<dbReference type="PANTHER" id="PTHR10146:SF14">
    <property type="entry name" value="PYRIDOXAL PHOSPHATE HOMEOSTASIS PROTEIN"/>
    <property type="match status" value="1"/>
</dbReference>
<dbReference type="RefSeq" id="WP_015904176.1">
    <property type="nucleotide sequence ID" value="NC_012108.1"/>
</dbReference>
<dbReference type="KEGG" id="dat:HRM2_23130"/>
<dbReference type="eggNOG" id="COG0325">
    <property type="taxonomic scope" value="Bacteria"/>
</dbReference>
<evidence type="ECO:0000256" key="3">
    <source>
        <dbReference type="PIRSR" id="PIRSR004848-1"/>
    </source>
</evidence>
<evidence type="ECO:0000313" key="7">
    <source>
        <dbReference type="Proteomes" id="UP000000442"/>
    </source>
</evidence>
<dbReference type="STRING" id="177437.HRM2_23130"/>
<proteinExistence type="inferred from homology"/>
<dbReference type="Proteomes" id="UP000000442">
    <property type="component" value="Chromosome"/>
</dbReference>
<evidence type="ECO:0000256" key="4">
    <source>
        <dbReference type="RuleBase" id="RU004514"/>
    </source>
</evidence>